<gene>
    <name evidence="6" type="ORF">RM590_27360</name>
</gene>
<evidence type="ECO:0000256" key="3">
    <source>
        <dbReference type="ARBA" id="ARBA00022801"/>
    </source>
</evidence>
<evidence type="ECO:0000256" key="1">
    <source>
        <dbReference type="ARBA" id="ARBA00022722"/>
    </source>
</evidence>
<dbReference type="Gene3D" id="3.40.50.1010">
    <property type="entry name" value="5'-nuclease"/>
    <property type="match status" value="1"/>
</dbReference>
<evidence type="ECO:0000259" key="5">
    <source>
        <dbReference type="Pfam" id="PF01850"/>
    </source>
</evidence>
<dbReference type="SUPFAM" id="SSF88723">
    <property type="entry name" value="PIN domain-like"/>
    <property type="match status" value="1"/>
</dbReference>
<comment type="caution">
    <text evidence="6">The sequence shown here is derived from an EMBL/GenBank/DDBJ whole genome shotgun (WGS) entry which is preliminary data.</text>
</comment>
<keyword evidence="7" id="KW-1185">Reference proteome</keyword>
<reference evidence="7" key="1">
    <citation type="submission" date="2023-07" db="EMBL/GenBank/DDBJ databases">
        <title>30 novel species of actinomycetes from the DSMZ collection.</title>
        <authorList>
            <person name="Nouioui I."/>
        </authorList>
    </citation>
    <scope>NUCLEOTIDE SEQUENCE [LARGE SCALE GENOMIC DNA]</scope>
    <source>
        <strain evidence="7">DSM 44938</strain>
    </source>
</reference>
<proteinExistence type="predicted"/>
<evidence type="ECO:0000256" key="4">
    <source>
        <dbReference type="ARBA" id="ARBA00022842"/>
    </source>
</evidence>
<evidence type="ECO:0000256" key="2">
    <source>
        <dbReference type="ARBA" id="ARBA00022723"/>
    </source>
</evidence>
<dbReference type="InterPro" id="IPR002716">
    <property type="entry name" value="PIN_dom"/>
</dbReference>
<feature type="domain" description="PIN" evidence="5">
    <location>
        <begin position="2"/>
        <end position="123"/>
    </location>
</feature>
<sequence length="134" mass="14983">MIYLDACALLKFIKPEKESESLRSWRAGLPDGAELLTSDLSRLEITRTLHRAGVDPQRVPYHVGQAVRGVYLIDLTSTVLARAMAYQTRRLGSLDSIHLATADPFRVELTQFVTYDRELTQAAEDLGLPVWAPS</sequence>
<name>A0ABU2MXA7_9ACTN</name>
<evidence type="ECO:0000313" key="6">
    <source>
        <dbReference type="EMBL" id="MDT0346277.1"/>
    </source>
</evidence>
<protein>
    <submittedName>
        <fullName evidence="6">Type II toxin-antitoxin system VapC family toxin</fullName>
    </submittedName>
</protein>
<keyword evidence="2" id="KW-0479">Metal-binding</keyword>
<dbReference type="InterPro" id="IPR029060">
    <property type="entry name" value="PIN-like_dom_sf"/>
</dbReference>
<keyword evidence="4" id="KW-0460">Magnesium</keyword>
<dbReference type="Proteomes" id="UP001183246">
    <property type="component" value="Unassembled WGS sequence"/>
</dbReference>
<dbReference type="EMBL" id="JAVREL010000019">
    <property type="protein sequence ID" value="MDT0346277.1"/>
    <property type="molecule type" value="Genomic_DNA"/>
</dbReference>
<dbReference type="RefSeq" id="WP_311707397.1">
    <property type="nucleotide sequence ID" value="NZ_JAVREL010000019.1"/>
</dbReference>
<dbReference type="CDD" id="cd09874">
    <property type="entry name" value="PIN_MT3492-like"/>
    <property type="match status" value="1"/>
</dbReference>
<accession>A0ABU2MXA7</accession>
<keyword evidence="1" id="KW-0540">Nuclease</keyword>
<evidence type="ECO:0000313" key="7">
    <source>
        <dbReference type="Proteomes" id="UP001183246"/>
    </source>
</evidence>
<organism evidence="6 7">
    <name type="scientific">Streptomyces litchfieldiae</name>
    <dbReference type="NCBI Taxonomy" id="3075543"/>
    <lineage>
        <taxon>Bacteria</taxon>
        <taxon>Bacillati</taxon>
        <taxon>Actinomycetota</taxon>
        <taxon>Actinomycetes</taxon>
        <taxon>Kitasatosporales</taxon>
        <taxon>Streptomycetaceae</taxon>
        <taxon>Streptomyces</taxon>
    </lineage>
</organism>
<keyword evidence="3" id="KW-0378">Hydrolase</keyword>
<dbReference type="Pfam" id="PF01850">
    <property type="entry name" value="PIN"/>
    <property type="match status" value="1"/>
</dbReference>